<keyword evidence="5" id="KW-1185">Reference proteome</keyword>
<dbReference type="Pfam" id="PF23598">
    <property type="entry name" value="LRR_14"/>
    <property type="match status" value="1"/>
</dbReference>
<dbReference type="SMART" id="SM00364">
    <property type="entry name" value="LRR_BAC"/>
    <property type="match status" value="4"/>
</dbReference>
<dbReference type="InterPro" id="IPR055414">
    <property type="entry name" value="LRR_R13L4/SHOC2-like"/>
</dbReference>
<protein>
    <recommendedName>
        <fullName evidence="3">Disease resistance R13L4/SHOC-2-like LRR domain-containing protein</fullName>
    </recommendedName>
</protein>
<dbReference type="OMA" id="YILANCE"/>
<evidence type="ECO:0000256" key="1">
    <source>
        <dbReference type="ARBA" id="ARBA00022614"/>
    </source>
</evidence>
<proteinExistence type="predicted"/>
<dbReference type="SUPFAM" id="SSF52058">
    <property type="entry name" value="L domain-like"/>
    <property type="match status" value="1"/>
</dbReference>
<organism evidence="4 5">
    <name type="scientific">Nematostella vectensis</name>
    <name type="common">Starlet sea anemone</name>
    <dbReference type="NCBI Taxonomy" id="45351"/>
    <lineage>
        <taxon>Eukaryota</taxon>
        <taxon>Metazoa</taxon>
        <taxon>Cnidaria</taxon>
        <taxon>Anthozoa</taxon>
        <taxon>Hexacorallia</taxon>
        <taxon>Actiniaria</taxon>
        <taxon>Edwardsiidae</taxon>
        <taxon>Nematostella</taxon>
    </lineage>
</organism>
<dbReference type="PANTHER" id="PTHR48051:SF1">
    <property type="entry name" value="RAS SUPPRESSOR PROTEIN 1"/>
    <property type="match status" value="1"/>
</dbReference>
<keyword evidence="2" id="KW-0677">Repeat</keyword>
<dbReference type="InterPro" id="IPR050216">
    <property type="entry name" value="LRR_domain-containing"/>
</dbReference>
<reference evidence="4 5" key="1">
    <citation type="journal article" date="2007" name="Science">
        <title>Sea anemone genome reveals ancestral eumetazoan gene repertoire and genomic organization.</title>
        <authorList>
            <person name="Putnam N.H."/>
            <person name="Srivastava M."/>
            <person name="Hellsten U."/>
            <person name="Dirks B."/>
            <person name="Chapman J."/>
            <person name="Salamov A."/>
            <person name="Terry A."/>
            <person name="Shapiro H."/>
            <person name="Lindquist E."/>
            <person name="Kapitonov V.V."/>
            <person name="Jurka J."/>
            <person name="Genikhovich G."/>
            <person name="Grigoriev I.V."/>
            <person name="Lucas S.M."/>
            <person name="Steele R.E."/>
            <person name="Finnerty J.R."/>
            <person name="Technau U."/>
            <person name="Martindale M.Q."/>
            <person name="Rokhsar D.S."/>
        </authorList>
    </citation>
    <scope>NUCLEOTIDE SEQUENCE [LARGE SCALE GENOMIC DNA]</scope>
    <source>
        <strain evidence="5">CH2 X CH6</strain>
    </source>
</reference>
<dbReference type="PhylomeDB" id="A7RSI5"/>
<gene>
    <name evidence="4" type="ORF">NEMVEDRAFT_v1g201470</name>
</gene>
<accession>A7RSI5</accession>
<dbReference type="Gene3D" id="3.80.10.10">
    <property type="entry name" value="Ribonuclease Inhibitor"/>
    <property type="match status" value="1"/>
</dbReference>
<feature type="domain" description="Disease resistance R13L4/SHOC-2-like LRR" evidence="3">
    <location>
        <begin position="165"/>
        <end position="267"/>
    </location>
</feature>
<dbReference type="EMBL" id="DS469534">
    <property type="protein sequence ID" value="EDO45570.1"/>
    <property type="molecule type" value="Genomic_DNA"/>
</dbReference>
<dbReference type="Pfam" id="PF00560">
    <property type="entry name" value="LRR_1"/>
    <property type="match status" value="2"/>
</dbReference>
<dbReference type="InterPro" id="IPR003591">
    <property type="entry name" value="Leu-rich_rpt_typical-subtyp"/>
</dbReference>
<dbReference type="SMART" id="SM00369">
    <property type="entry name" value="LRR_TYP"/>
    <property type="match status" value="7"/>
</dbReference>
<dbReference type="HOGENOM" id="CLU_000288_18_15_1"/>
<dbReference type="InterPro" id="IPR001611">
    <property type="entry name" value="Leu-rich_rpt"/>
</dbReference>
<dbReference type="AlphaFoldDB" id="A7RSI5"/>
<evidence type="ECO:0000259" key="3">
    <source>
        <dbReference type="Pfam" id="PF23598"/>
    </source>
</evidence>
<evidence type="ECO:0000256" key="2">
    <source>
        <dbReference type="ARBA" id="ARBA00022737"/>
    </source>
</evidence>
<dbReference type="PROSITE" id="PS51450">
    <property type="entry name" value="LRR"/>
    <property type="match status" value="1"/>
</dbReference>
<dbReference type="eggNOG" id="KOG0619">
    <property type="taxonomic scope" value="Eukaryota"/>
</dbReference>
<sequence>MALPSRVNTYKYSFFTQSIPMWNSLPETVVKAKDLTAFKAGFKETESLLEKAIGQGHKILNLSHRELTVIPDSLKKLKHVQILLLNDNQIIMPPVELVYLSRLRELCLDHNQLTLLPSGFGRLTNLKVLCLSHNNLGYLASEICELVQLEELWIINTQLMALPADICRLKLLKKLSAGKNMITSLPDKISGLVSLQWLSLRENHLSSLPSEFFKLPKLAHLDLNMNKFEEFPENLIGLVSLECLSLRGNCIKSLADNCVEGLPKLCKVDIRDNQVTLLPRQLEKLRIFVTAQSHECGDPHQEDNGLEVNVRKKLRQWTK</sequence>
<evidence type="ECO:0000313" key="4">
    <source>
        <dbReference type="EMBL" id="EDO45570.1"/>
    </source>
</evidence>
<dbReference type="InterPro" id="IPR032675">
    <property type="entry name" value="LRR_dom_sf"/>
</dbReference>
<dbReference type="InParanoid" id="A7RSI5"/>
<dbReference type="STRING" id="45351.A7RSI5"/>
<dbReference type="PANTHER" id="PTHR48051">
    <property type="match status" value="1"/>
</dbReference>
<keyword evidence="1" id="KW-0433">Leucine-rich repeat</keyword>
<evidence type="ECO:0000313" key="5">
    <source>
        <dbReference type="Proteomes" id="UP000001593"/>
    </source>
</evidence>
<name>A7RSI5_NEMVE</name>
<dbReference type="Proteomes" id="UP000001593">
    <property type="component" value="Unassembled WGS sequence"/>
</dbReference>